<evidence type="ECO:0000256" key="4">
    <source>
        <dbReference type="ARBA" id="ARBA00023163"/>
    </source>
</evidence>
<dbReference type="PROSITE" id="PS50888">
    <property type="entry name" value="BHLH"/>
    <property type="match status" value="1"/>
</dbReference>
<feature type="compositionally biased region" description="Polar residues" evidence="6">
    <location>
        <begin position="109"/>
        <end position="122"/>
    </location>
</feature>
<proteinExistence type="predicted"/>
<evidence type="ECO:0000256" key="5">
    <source>
        <dbReference type="ARBA" id="ARBA00023242"/>
    </source>
</evidence>
<keyword evidence="10" id="KW-1185">Reference proteome</keyword>
<evidence type="ECO:0000313" key="9">
    <source>
        <dbReference type="Ensembl" id="ENSMZEP00005000565.1"/>
    </source>
</evidence>
<reference evidence="9 10" key="1">
    <citation type="journal article" date="2014" name="Nature">
        <title>The genomic substrate for adaptive radiation in African cichlid fish.</title>
        <authorList>
            <person name="Brawand D."/>
            <person name="Wagner C.E."/>
            <person name="Li Y.I."/>
            <person name="Malinsky M."/>
            <person name="Keller I."/>
            <person name="Fan S."/>
            <person name="Simakov O."/>
            <person name="Ng A.Y."/>
            <person name="Lim Z.W."/>
            <person name="Bezault E."/>
            <person name="Turner-Maier J."/>
            <person name="Johnson J."/>
            <person name="Alcazar R."/>
            <person name="Noh H.J."/>
            <person name="Russell P."/>
            <person name="Aken B."/>
            <person name="Alfoldi J."/>
            <person name="Amemiya C."/>
            <person name="Azzouzi N."/>
            <person name="Baroiller J.F."/>
            <person name="Barloy-Hubler F."/>
            <person name="Berlin A."/>
            <person name="Bloomquist R."/>
            <person name="Carleton K.L."/>
            <person name="Conte M.A."/>
            <person name="D'Cotta H."/>
            <person name="Eshel O."/>
            <person name="Gaffney L."/>
            <person name="Galibert F."/>
            <person name="Gante H.F."/>
            <person name="Gnerre S."/>
            <person name="Greuter L."/>
            <person name="Guyon R."/>
            <person name="Haddad N.S."/>
            <person name="Haerty W."/>
            <person name="Harris R.M."/>
            <person name="Hofmann H.A."/>
            <person name="Hourlier T."/>
            <person name="Hulata G."/>
            <person name="Jaffe D.B."/>
            <person name="Lara M."/>
            <person name="Lee A.P."/>
            <person name="MacCallum I."/>
            <person name="Mwaiko S."/>
            <person name="Nikaido M."/>
            <person name="Nishihara H."/>
            <person name="Ozouf-Costaz C."/>
            <person name="Penman D.J."/>
            <person name="Przybylski D."/>
            <person name="Rakotomanga M."/>
            <person name="Renn S.C.P."/>
            <person name="Ribeiro F.J."/>
            <person name="Ron M."/>
            <person name="Salzburger W."/>
            <person name="Sanchez-Pulido L."/>
            <person name="Santos M.E."/>
            <person name="Searle S."/>
            <person name="Sharpe T."/>
            <person name="Swofford R."/>
            <person name="Tan F.J."/>
            <person name="Williams L."/>
            <person name="Young S."/>
            <person name="Yin S."/>
            <person name="Okada N."/>
            <person name="Kocher T.D."/>
            <person name="Miska E.A."/>
            <person name="Lander E.S."/>
            <person name="Venkatesh B."/>
            <person name="Fernald R.D."/>
            <person name="Meyer A."/>
            <person name="Ponting C.P."/>
            <person name="Streelman J.T."/>
            <person name="Lindblad-Toh K."/>
            <person name="Seehausen O."/>
            <person name="Di Palma F."/>
        </authorList>
    </citation>
    <scope>NUCLEOTIDE SEQUENCE</scope>
</reference>
<organism evidence="9 10">
    <name type="scientific">Maylandia zebra</name>
    <name type="common">zebra mbuna</name>
    <dbReference type="NCBI Taxonomy" id="106582"/>
    <lineage>
        <taxon>Eukaryota</taxon>
        <taxon>Metazoa</taxon>
        <taxon>Chordata</taxon>
        <taxon>Craniata</taxon>
        <taxon>Vertebrata</taxon>
        <taxon>Euteleostomi</taxon>
        <taxon>Actinopterygii</taxon>
        <taxon>Neopterygii</taxon>
        <taxon>Teleostei</taxon>
        <taxon>Neoteleostei</taxon>
        <taxon>Acanthomorphata</taxon>
        <taxon>Ovalentaria</taxon>
        <taxon>Cichlomorphae</taxon>
        <taxon>Cichliformes</taxon>
        <taxon>Cichlidae</taxon>
        <taxon>African cichlids</taxon>
        <taxon>Pseudocrenilabrinae</taxon>
        <taxon>Haplochromini</taxon>
        <taxon>Maylandia</taxon>
        <taxon>Maylandia zebra complex</taxon>
    </lineage>
</organism>
<dbReference type="SUPFAM" id="SSF47459">
    <property type="entry name" value="HLH, helix-loop-helix DNA-binding domain"/>
    <property type="match status" value="1"/>
</dbReference>
<feature type="domain" description="Orange" evidence="8">
    <location>
        <begin position="81"/>
        <end position="109"/>
    </location>
</feature>
<dbReference type="InterPro" id="IPR011598">
    <property type="entry name" value="bHLH_dom"/>
</dbReference>
<feature type="region of interest" description="Disordered" evidence="6">
    <location>
        <begin position="109"/>
        <end position="134"/>
    </location>
</feature>
<dbReference type="SMART" id="SM00353">
    <property type="entry name" value="HLH"/>
    <property type="match status" value="1"/>
</dbReference>
<comment type="subcellular location">
    <subcellularLocation>
        <location evidence="1">Nucleus</location>
    </subcellularLocation>
</comment>
<keyword evidence="2" id="KW-0678">Repressor</keyword>
<evidence type="ECO:0000256" key="6">
    <source>
        <dbReference type="SAM" id="MobiDB-lite"/>
    </source>
</evidence>
<dbReference type="GO" id="GO:0046983">
    <property type="term" value="F:protein dimerization activity"/>
    <property type="evidence" value="ECO:0007669"/>
    <property type="project" value="InterPro"/>
</dbReference>
<evidence type="ECO:0000259" key="7">
    <source>
        <dbReference type="PROSITE" id="PS50888"/>
    </source>
</evidence>
<dbReference type="Pfam" id="PF00010">
    <property type="entry name" value="HLH"/>
    <property type="match status" value="1"/>
</dbReference>
<evidence type="ECO:0000259" key="8">
    <source>
        <dbReference type="PROSITE" id="PS51054"/>
    </source>
</evidence>
<evidence type="ECO:0000256" key="2">
    <source>
        <dbReference type="ARBA" id="ARBA00022491"/>
    </source>
</evidence>
<dbReference type="InterPro" id="IPR036638">
    <property type="entry name" value="HLH_DNA-bd_sf"/>
</dbReference>
<evidence type="ECO:0000313" key="10">
    <source>
        <dbReference type="Proteomes" id="UP000265160"/>
    </source>
</evidence>
<dbReference type="PROSITE" id="PS51054">
    <property type="entry name" value="ORANGE"/>
    <property type="match status" value="1"/>
</dbReference>
<dbReference type="Ensembl" id="ENSMZET00005000635.1">
    <property type="protein sequence ID" value="ENSMZEP00005000565.1"/>
    <property type="gene ID" value="ENSMZEG00005000521.1"/>
</dbReference>
<dbReference type="InterPro" id="IPR050370">
    <property type="entry name" value="HES_HEY"/>
</dbReference>
<sequence length="155" mass="17685">MTPTTSFKSREKLRKPLVEKICRERIHSSIEQLKSLLGPEPLKQHPDSKLEKPDVLEMTVCYLRRLQQRQTTESGVLEQSYSRCAQEMVNFLSKVEVKTQSQRNLLNHINQLPASPKTTHSPAPSGGRGRNLQSSVSLTNFNDHIGQRIQSRILL</sequence>
<dbReference type="AlphaFoldDB" id="A0A3P9AS69"/>
<dbReference type="GO" id="GO:0005634">
    <property type="term" value="C:nucleus"/>
    <property type="evidence" value="ECO:0007669"/>
    <property type="project" value="UniProtKB-SubCell"/>
</dbReference>
<feature type="domain" description="BHLH" evidence="7">
    <location>
        <begin position="10"/>
        <end position="66"/>
    </location>
</feature>
<dbReference type="GO" id="GO:0006355">
    <property type="term" value="P:regulation of DNA-templated transcription"/>
    <property type="evidence" value="ECO:0007669"/>
    <property type="project" value="InterPro"/>
</dbReference>
<accession>A0A3P9AS69</accession>
<evidence type="ECO:0000256" key="1">
    <source>
        <dbReference type="ARBA" id="ARBA00004123"/>
    </source>
</evidence>
<dbReference type="Proteomes" id="UP000265160">
    <property type="component" value="LG5"/>
</dbReference>
<evidence type="ECO:0000256" key="3">
    <source>
        <dbReference type="ARBA" id="ARBA00023015"/>
    </source>
</evidence>
<protein>
    <submittedName>
        <fullName evidence="9">Uncharacterized protein</fullName>
    </submittedName>
</protein>
<dbReference type="GeneTree" id="ENSGT00940000163346"/>
<keyword evidence="4" id="KW-0804">Transcription</keyword>
<reference evidence="9" key="2">
    <citation type="submission" date="2025-08" db="UniProtKB">
        <authorList>
            <consortium name="Ensembl"/>
        </authorList>
    </citation>
    <scope>IDENTIFICATION</scope>
</reference>
<name>A0A3P9AS69_9CICH</name>
<keyword evidence="3" id="KW-0805">Transcription regulation</keyword>
<dbReference type="GO" id="GO:0003677">
    <property type="term" value="F:DNA binding"/>
    <property type="evidence" value="ECO:0007669"/>
    <property type="project" value="InterPro"/>
</dbReference>
<dbReference type="Gene3D" id="4.10.280.10">
    <property type="entry name" value="Helix-loop-helix DNA-binding domain"/>
    <property type="match status" value="1"/>
</dbReference>
<reference evidence="9" key="3">
    <citation type="submission" date="2025-09" db="UniProtKB">
        <authorList>
            <consortium name="Ensembl"/>
        </authorList>
    </citation>
    <scope>IDENTIFICATION</scope>
</reference>
<dbReference type="PANTHER" id="PTHR10985">
    <property type="entry name" value="BASIC HELIX-LOOP-HELIX TRANSCRIPTION FACTOR, HES-RELATED"/>
    <property type="match status" value="1"/>
</dbReference>
<dbReference type="InterPro" id="IPR003650">
    <property type="entry name" value="Orange_dom"/>
</dbReference>
<keyword evidence="5" id="KW-0539">Nucleus</keyword>